<evidence type="ECO:0000313" key="1">
    <source>
        <dbReference type="EMBL" id="EFC51193.1"/>
    </source>
</evidence>
<reference evidence="1 2" key="1">
    <citation type="submission" date="2010-01" db="EMBL/GenBank/DDBJ databases">
        <authorList>
            <person name="Weinstock G."/>
            <person name="Sodergren E."/>
            <person name="Clifton S."/>
            <person name="Fulton L."/>
            <person name="Fulton B."/>
            <person name="Courtney L."/>
            <person name="Fronick C."/>
            <person name="Harrison M."/>
            <person name="Strong C."/>
            <person name="Farmer C."/>
            <person name="Delahaunty K."/>
            <person name="Markovic C."/>
            <person name="Hall O."/>
            <person name="Minx P."/>
            <person name="Tomlinson C."/>
            <person name="Mitreva M."/>
            <person name="Nelson J."/>
            <person name="Hou S."/>
            <person name="Wollam A."/>
            <person name="Pepin K.H."/>
            <person name="Johnson M."/>
            <person name="Bhonagiri V."/>
            <person name="Nash W.E."/>
            <person name="Warren W."/>
            <person name="Chinwalla A."/>
            <person name="Mardis E.R."/>
            <person name="Wilson R.K."/>
        </authorList>
    </citation>
    <scope>NUCLEOTIDE SEQUENCE [LARGE SCALE GENOMIC DNA]</scope>
    <source>
        <strain evidence="1 2">NJ9703</strain>
    </source>
</reference>
<protein>
    <submittedName>
        <fullName evidence="1">Uncharacterized protein</fullName>
    </submittedName>
</protein>
<gene>
    <name evidence="1" type="ORF">NEISUBOT_05365</name>
</gene>
<evidence type="ECO:0000313" key="2">
    <source>
        <dbReference type="Proteomes" id="UP000004621"/>
    </source>
</evidence>
<name>A0A9W5IPB3_NEISU</name>
<comment type="caution">
    <text evidence="1">The sequence shown here is derived from an EMBL/GenBank/DDBJ whole genome shotgun (WGS) entry which is preliminary data.</text>
</comment>
<sequence>MENNKLDAIAASKPLDKFVISDGLLQSIKVNIVEKTDEKITHLFE</sequence>
<accession>A0A9W5IPB3</accession>
<dbReference type="AlphaFoldDB" id="A0A9W5IPB3"/>
<dbReference type="Proteomes" id="UP000004621">
    <property type="component" value="Unassembled WGS sequence"/>
</dbReference>
<dbReference type="EMBL" id="ACEO02000013">
    <property type="protein sequence ID" value="EFC51193.1"/>
    <property type="molecule type" value="Genomic_DNA"/>
</dbReference>
<organism evidence="1 2">
    <name type="scientific">Neisseria subflava NJ9703</name>
    <dbReference type="NCBI Taxonomy" id="546268"/>
    <lineage>
        <taxon>Bacteria</taxon>
        <taxon>Pseudomonadati</taxon>
        <taxon>Pseudomonadota</taxon>
        <taxon>Betaproteobacteria</taxon>
        <taxon>Neisseriales</taxon>
        <taxon>Neisseriaceae</taxon>
        <taxon>Neisseria</taxon>
    </lineage>
</organism>
<proteinExistence type="predicted"/>